<feature type="transmembrane region" description="Helical" evidence="1">
    <location>
        <begin position="41"/>
        <end position="62"/>
    </location>
</feature>
<feature type="transmembrane region" description="Helical" evidence="1">
    <location>
        <begin position="68"/>
        <end position="86"/>
    </location>
</feature>
<name>A0A934PBC9_9STRE</name>
<feature type="transmembrane region" description="Helical" evidence="1">
    <location>
        <begin position="123"/>
        <end position="144"/>
    </location>
</feature>
<dbReference type="Proteomes" id="UP000644875">
    <property type="component" value="Unassembled WGS sequence"/>
</dbReference>
<protein>
    <submittedName>
        <fullName evidence="2">Uncharacterized protein</fullName>
    </submittedName>
</protein>
<accession>A0A934PBC9</accession>
<dbReference type="RefSeq" id="WP_199568163.1">
    <property type="nucleotide sequence ID" value="NZ_JAENBP010000008.1"/>
</dbReference>
<keyword evidence="1" id="KW-0472">Membrane</keyword>
<proteinExistence type="predicted"/>
<evidence type="ECO:0000313" key="2">
    <source>
        <dbReference type="EMBL" id="MBJ8350248.1"/>
    </source>
</evidence>
<feature type="transmembrane region" description="Helical" evidence="1">
    <location>
        <begin position="98"/>
        <end position="117"/>
    </location>
</feature>
<keyword evidence="3" id="KW-1185">Reference proteome</keyword>
<comment type="caution">
    <text evidence="2">The sequence shown here is derived from an EMBL/GenBank/DDBJ whole genome shotgun (WGS) entry which is preliminary data.</text>
</comment>
<keyword evidence="1" id="KW-1133">Transmembrane helix</keyword>
<sequence>MTGMLIIIVLLCFFGAYLKYTKAFKRYDERQILEQYKAYKLSFFTVMVILLAIIVLSIVTGVRLSVELLFLPFSLGIIVYSNYSIWQDAYFDLNDKNQVYFAISSLFLSLLHLYSVLRSLWEIPKILNFLFFFSIGITTLVKIIKEKKEKTNR</sequence>
<evidence type="ECO:0000313" key="3">
    <source>
        <dbReference type="Proteomes" id="UP000644875"/>
    </source>
</evidence>
<dbReference type="AlphaFoldDB" id="A0A934PBC9"/>
<feature type="transmembrane region" description="Helical" evidence="1">
    <location>
        <begin position="6"/>
        <end position="21"/>
    </location>
</feature>
<keyword evidence="1" id="KW-0812">Transmembrane</keyword>
<evidence type="ECO:0000256" key="1">
    <source>
        <dbReference type="SAM" id="Phobius"/>
    </source>
</evidence>
<gene>
    <name evidence="2" type="ORF">JHK64_06335</name>
</gene>
<organism evidence="2 3">
    <name type="scientific">Streptococcus zalophi</name>
    <dbReference type="NCBI Taxonomy" id="640031"/>
    <lineage>
        <taxon>Bacteria</taxon>
        <taxon>Bacillati</taxon>
        <taxon>Bacillota</taxon>
        <taxon>Bacilli</taxon>
        <taxon>Lactobacillales</taxon>
        <taxon>Streptococcaceae</taxon>
        <taxon>Streptococcus</taxon>
    </lineage>
</organism>
<reference evidence="2 3" key="1">
    <citation type="journal article" date="2021" name="Int. J. Syst. Evol. Microbiol.">
        <title>Streptococcus vicugnae sp. nov., isolated from faeces of alpacas (Vicugna pacos) and cattle (Bos taurus), Streptococcus zalophi sp. nov., and Streptococcus pacificus sp. nov., isolated from respiratory tract of California sea lions (Zalophus californianus).</title>
        <authorList>
            <person name="Volokhov D.V."/>
            <person name="Zagorodnyaya T.A."/>
            <person name="Shen Z."/>
            <person name="Blom J."/>
            <person name="Furtak V.A."/>
            <person name="Eisenberg T."/>
            <person name="Fan P."/>
            <person name="Jeong K.C."/>
            <person name="Gao Y."/>
            <person name="Zhang S."/>
            <person name="Amselle M."/>
        </authorList>
    </citation>
    <scope>NUCLEOTIDE SEQUENCE [LARGE SCALE GENOMIC DNA]</scope>
    <source>
        <strain evidence="3">CSL7508-lung</strain>
    </source>
</reference>
<dbReference type="EMBL" id="JAENBP010000008">
    <property type="protein sequence ID" value="MBJ8350248.1"/>
    <property type="molecule type" value="Genomic_DNA"/>
</dbReference>